<evidence type="ECO:0000313" key="2">
    <source>
        <dbReference type="Proteomes" id="UP000736583"/>
    </source>
</evidence>
<dbReference type="EMBL" id="JAHLQL010000006">
    <property type="protein sequence ID" value="MBU5593072.1"/>
    <property type="molecule type" value="Genomic_DNA"/>
</dbReference>
<gene>
    <name evidence="1" type="ORF">KQI89_15080</name>
</gene>
<comment type="caution">
    <text evidence="1">The sequence shown here is derived from an EMBL/GenBank/DDBJ whole genome shotgun (WGS) entry which is preliminary data.</text>
</comment>
<evidence type="ECO:0000313" key="1">
    <source>
        <dbReference type="EMBL" id="MBU5593072.1"/>
    </source>
</evidence>
<protein>
    <submittedName>
        <fullName evidence="1">Uncharacterized protein</fullName>
    </submittedName>
</protein>
<dbReference type="RefSeq" id="WP_216457755.1">
    <property type="nucleotide sequence ID" value="NZ_JAHLQL010000006.1"/>
</dbReference>
<organism evidence="1 2">
    <name type="scientific">Clostridium simiarum</name>
    <dbReference type="NCBI Taxonomy" id="2841506"/>
    <lineage>
        <taxon>Bacteria</taxon>
        <taxon>Bacillati</taxon>
        <taxon>Bacillota</taxon>
        <taxon>Clostridia</taxon>
        <taxon>Eubacteriales</taxon>
        <taxon>Clostridiaceae</taxon>
        <taxon>Clostridium</taxon>
    </lineage>
</organism>
<proteinExistence type="predicted"/>
<sequence length="78" mass="9243">MFNFEKKTISMLTEYSNPEVKYEVVSDHAGNISNIGKKELFIKIDMEDEEVENDFINLDVKCSKIMFYNGKKYIFRMT</sequence>
<accession>A0ABS6F3H3</accession>
<keyword evidence="2" id="KW-1185">Reference proteome</keyword>
<dbReference type="Proteomes" id="UP000736583">
    <property type="component" value="Unassembled WGS sequence"/>
</dbReference>
<reference evidence="1 2" key="1">
    <citation type="submission" date="2021-06" db="EMBL/GenBank/DDBJ databases">
        <authorList>
            <person name="Sun Q."/>
            <person name="Li D."/>
        </authorList>
    </citation>
    <scope>NUCLEOTIDE SEQUENCE [LARGE SCALE GENOMIC DNA]</scope>
    <source>
        <strain evidence="1 2">MSJ-4</strain>
    </source>
</reference>
<name>A0ABS6F3H3_9CLOT</name>